<keyword evidence="6 10" id="KW-0648">Protein biosynthesis</keyword>
<dbReference type="NCBIfam" id="TIGR00233">
    <property type="entry name" value="trpS"/>
    <property type="match status" value="1"/>
</dbReference>
<keyword evidence="12" id="KW-1185">Reference proteome</keyword>
<dbReference type="OrthoDB" id="9801042at2"/>
<dbReference type="EMBL" id="CP011232">
    <property type="protein sequence ID" value="AKI97793.1"/>
    <property type="molecule type" value="Genomic_DNA"/>
</dbReference>
<evidence type="ECO:0000256" key="8">
    <source>
        <dbReference type="ARBA" id="ARBA00049929"/>
    </source>
</evidence>
<evidence type="ECO:0000256" key="6">
    <source>
        <dbReference type="ARBA" id="ARBA00022917"/>
    </source>
</evidence>
<keyword evidence="5 10" id="KW-0067">ATP-binding</keyword>
<dbReference type="FunFam" id="1.10.240.10:FF:000005">
    <property type="entry name" value="Tryptophan--tRNA ligase"/>
    <property type="match status" value="1"/>
</dbReference>
<dbReference type="InterPro" id="IPR050203">
    <property type="entry name" value="Trp-tRNA_synthetase"/>
</dbReference>
<evidence type="ECO:0000256" key="3">
    <source>
        <dbReference type="ARBA" id="ARBA00022598"/>
    </source>
</evidence>
<proteinExistence type="inferred from homology"/>
<name>A0A0G2ZG54_9BACT</name>
<dbReference type="GO" id="GO:0005524">
    <property type="term" value="F:ATP binding"/>
    <property type="evidence" value="ECO:0007669"/>
    <property type="project" value="UniProtKB-KW"/>
</dbReference>
<evidence type="ECO:0000256" key="1">
    <source>
        <dbReference type="ARBA" id="ARBA00005594"/>
    </source>
</evidence>
<dbReference type="SUPFAM" id="SSF52374">
    <property type="entry name" value="Nucleotidylyl transferase"/>
    <property type="match status" value="1"/>
</dbReference>
<evidence type="ECO:0000256" key="5">
    <source>
        <dbReference type="ARBA" id="ARBA00022840"/>
    </source>
</evidence>
<dbReference type="GO" id="GO:0006436">
    <property type="term" value="P:tryptophanyl-tRNA aminoacylation"/>
    <property type="evidence" value="ECO:0007669"/>
    <property type="project" value="UniProtKB-UniRule"/>
</dbReference>
<comment type="similarity">
    <text evidence="1 10">Belongs to the class-I aminoacyl-tRNA synthetase family.</text>
</comment>
<dbReference type="EC" id="6.1.1.2" evidence="2 9"/>
<dbReference type="PANTHER" id="PTHR43766:SF1">
    <property type="entry name" value="TRYPTOPHAN--TRNA LIGASE, MITOCHONDRIAL"/>
    <property type="match status" value="1"/>
</dbReference>
<evidence type="ECO:0000256" key="4">
    <source>
        <dbReference type="ARBA" id="ARBA00022741"/>
    </source>
</evidence>
<dbReference type="AlphaFoldDB" id="A0A0G2ZG54"/>
<sequence>MRILSGMRSTGKPHLGHLITLDKWVELQEQGNQCYYFVADWHALTSHIDSTEGFREWTIEIIKTYIAAGLDPERSVLFIQSAIKEHAELFLIFSMLVPVPRLERMPTYKEQREQITDRDLSSAGFLLYPVLQAADVLIYLADGVPVGEDQVYHIELTREIARKFNNLFGEVFPEPKPILSKVTKLPGTDGRKMSKSYNNFILIDNDDKSLWKKIAPMMTDPARKRRTDPGDPKKCPVWLYHKAFTHSEDELNWVMEGCKTAGIGCLDCKRVLHKNLVNRLQPVWEKLREFDEHPNIIMDIIEEGNRKARESARETMEKVRDAMKVSW</sequence>
<reference evidence="11 12" key="1">
    <citation type="submission" date="2015-04" db="EMBL/GenBank/DDBJ databases">
        <title>Complete Genome Sequence of Kosmotoga pacifica SLHLJ1.</title>
        <authorList>
            <person name="Jiang L.J."/>
            <person name="Shao Z.Z."/>
            <person name="Jebbar M."/>
        </authorList>
    </citation>
    <scope>NUCLEOTIDE SEQUENCE [LARGE SCALE GENOMIC DNA]</scope>
    <source>
        <strain evidence="11 12">SLHLJ1</strain>
    </source>
</reference>
<evidence type="ECO:0000256" key="9">
    <source>
        <dbReference type="NCBIfam" id="TIGR00233"/>
    </source>
</evidence>
<keyword evidence="3 10" id="KW-0436">Ligase</keyword>
<evidence type="ECO:0000256" key="2">
    <source>
        <dbReference type="ARBA" id="ARBA00013161"/>
    </source>
</evidence>
<dbReference type="InterPro" id="IPR002306">
    <property type="entry name" value="Trp-tRNA-ligase"/>
</dbReference>
<accession>A0A0G2ZG54</accession>
<dbReference type="Pfam" id="PF00579">
    <property type="entry name" value="tRNA-synt_1b"/>
    <property type="match status" value="1"/>
</dbReference>
<dbReference type="PATRIC" id="fig|1330330.3.peg.1659"/>
<dbReference type="CDD" id="cd00806">
    <property type="entry name" value="TrpRS_core"/>
    <property type="match status" value="1"/>
</dbReference>
<dbReference type="Proteomes" id="UP000035159">
    <property type="component" value="Chromosome"/>
</dbReference>
<dbReference type="GO" id="GO:0005829">
    <property type="term" value="C:cytosol"/>
    <property type="evidence" value="ECO:0007669"/>
    <property type="project" value="TreeGrafter"/>
</dbReference>
<evidence type="ECO:0000256" key="10">
    <source>
        <dbReference type="RuleBase" id="RU363036"/>
    </source>
</evidence>
<keyword evidence="4 10" id="KW-0547">Nucleotide-binding</keyword>
<dbReference type="PRINTS" id="PR01039">
    <property type="entry name" value="TRNASYNTHTRP"/>
</dbReference>
<protein>
    <recommendedName>
        <fullName evidence="2 9">Tryptophan--tRNA ligase</fullName>
        <ecNumber evidence="2 9">6.1.1.2</ecNumber>
    </recommendedName>
</protein>
<dbReference type="Gene3D" id="1.10.240.10">
    <property type="entry name" value="Tyrosyl-Transfer RNA Synthetase"/>
    <property type="match status" value="1"/>
</dbReference>
<comment type="catalytic activity">
    <reaction evidence="8">
        <text>tRNA(Trp) + L-tryptophan + ATP = L-tryptophyl-tRNA(Trp) + AMP + diphosphate + H(+)</text>
        <dbReference type="Rhea" id="RHEA:24080"/>
        <dbReference type="Rhea" id="RHEA-COMP:9671"/>
        <dbReference type="Rhea" id="RHEA-COMP:9705"/>
        <dbReference type="ChEBI" id="CHEBI:15378"/>
        <dbReference type="ChEBI" id="CHEBI:30616"/>
        <dbReference type="ChEBI" id="CHEBI:33019"/>
        <dbReference type="ChEBI" id="CHEBI:57912"/>
        <dbReference type="ChEBI" id="CHEBI:78442"/>
        <dbReference type="ChEBI" id="CHEBI:78535"/>
        <dbReference type="ChEBI" id="CHEBI:456215"/>
        <dbReference type="EC" id="6.1.1.2"/>
    </reaction>
</comment>
<evidence type="ECO:0000313" key="12">
    <source>
        <dbReference type="Proteomes" id="UP000035159"/>
    </source>
</evidence>
<dbReference type="KEGG" id="kpf:IX53_08190"/>
<dbReference type="InterPro" id="IPR002305">
    <property type="entry name" value="aa-tRNA-synth_Ic"/>
</dbReference>
<evidence type="ECO:0000256" key="7">
    <source>
        <dbReference type="ARBA" id="ARBA00023146"/>
    </source>
</evidence>
<evidence type="ECO:0000313" key="11">
    <source>
        <dbReference type="EMBL" id="AKI97793.1"/>
    </source>
</evidence>
<keyword evidence="7 10" id="KW-0030">Aminoacyl-tRNA synthetase</keyword>
<dbReference type="STRING" id="1330330.IX53_08190"/>
<organism evidence="11 12">
    <name type="scientific">Kosmotoga pacifica</name>
    <dbReference type="NCBI Taxonomy" id="1330330"/>
    <lineage>
        <taxon>Bacteria</taxon>
        <taxon>Thermotogati</taxon>
        <taxon>Thermotogota</taxon>
        <taxon>Thermotogae</taxon>
        <taxon>Kosmotogales</taxon>
        <taxon>Kosmotogaceae</taxon>
        <taxon>Kosmotoga</taxon>
    </lineage>
</organism>
<dbReference type="InterPro" id="IPR014729">
    <property type="entry name" value="Rossmann-like_a/b/a_fold"/>
</dbReference>
<dbReference type="Gene3D" id="3.40.50.620">
    <property type="entry name" value="HUPs"/>
    <property type="match status" value="1"/>
</dbReference>
<dbReference type="GO" id="GO:0004830">
    <property type="term" value="F:tryptophan-tRNA ligase activity"/>
    <property type="evidence" value="ECO:0007669"/>
    <property type="project" value="UniProtKB-UniRule"/>
</dbReference>
<dbReference type="PANTHER" id="PTHR43766">
    <property type="entry name" value="TRYPTOPHAN--TRNA LIGASE, MITOCHONDRIAL"/>
    <property type="match status" value="1"/>
</dbReference>
<gene>
    <name evidence="11" type="ORF">IX53_08190</name>
</gene>
<dbReference type="RefSeq" id="WP_047754928.1">
    <property type="nucleotide sequence ID" value="NZ_CAJUHA010000006.1"/>
</dbReference>